<keyword evidence="3" id="KW-1185">Reference proteome</keyword>
<dbReference type="PROSITE" id="PS51167">
    <property type="entry name" value="CHORISMATE_MUT_1"/>
    <property type="match status" value="1"/>
</dbReference>
<dbReference type="GO" id="GO:0009073">
    <property type="term" value="P:aromatic amino acid family biosynthetic process"/>
    <property type="evidence" value="ECO:0007669"/>
    <property type="project" value="UniProtKB-UniRule"/>
</dbReference>
<dbReference type="InterPro" id="IPR008243">
    <property type="entry name" value="Chorismate_mutase_AroH"/>
</dbReference>
<name>A0A926HPY9_9FIRM</name>
<keyword evidence="1" id="KW-0028">Amino-acid biosynthesis</keyword>
<keyword evidence="1" id="KW-0413">Isomerase</keyword>
<evidence type="ECO:0000256" key="1">
    <source>
        <dbReference type="PROSITE-ProRule" id="PRU00514"/>
    </source>
</evidence>
<dbReference type="GO" id="GO:0008652">
    <property type="term" value="P:amino acid biosynthetic process"/>
    <property type="evidence" value="ECO:0007669"/>
    <property type="project" value="UniProtKB-UniRule"/>
</dbReference>
<reference evidence="2" key="1">
    <citation type="submission" date="2020-08" db="EMBL/GenBank/DDBJ databases">
        <title>Genome public.</title>
        <authorList>
            <person name="Liu C."/>
            <person name="Sun Q."/>
        </authorList>
    </citation>
    <scope>NUCLEOTIDE SEQUENCE</scope>
    <source>
        <strain evidence="2">NSJ-53</strain>
    </source>
</reference>
<dbReference type="PANTHER" id="PTHR21164:SF0">
    <property type="entry name" value="CHORISMATE MUTASE AROH"/>
    <property type="match status" value="1"/>
</dbReference>
<dbReference type="GO" id="GO:0046417">
    <property type="term" value="P:chorismate metabolic process"/>
    <property type="evidence" value="ECO:0007669"/>
    <property type="project" value="TreeGrafter"/>
</dbReference>
<dbReference type="Proteomes" id="UP000623172">
    <property type="component" value="Unassembled WGS sequence"/>
</dbReference>
<organism evidence="2 3">
    <name type="scientific">Gehongia tenuis</name>
    <dbReference type="NCBI Taxonomy" id="2763655"/>
    <lineage>
        <taxon>Bacteria</taxon>
        <taxon>Bacillati</taxon>
        <taxon>Bacillota</taxon>
        <taxon>Clostridia</taxon>
        <taxon>Christensenellales</taxon>
        <taxon>Christensenellaceae</taxon>
        <taxon>Gehongia</taxon>
    </lineage>
</organism>
<dbReference type="Gene3D" id="3.30.1330.40">
    <property type="entry name" value="RutC-like"/>
    <property type="match status" value="1"/>
</dbReference>
<dbReference type="InterPro" id="IPR035959">
    <property type="entry name" value="RutC-like_sf"/>
</dbReference>
<comment type="catalytic activity">
    <reaction evidence="1">
        <text>chorismate = prephenate</text>
        <dbReference type="Rhea" id="RHEA:13897"/>
        <dbReference type="ChEBI" id="CHEBI:29748"/>
        <dbReference type="ChEBI" id="CHEBI:29934"/>
        <dbReference type="EC" id="5.4.99.5"/>
    </reaction>
</comment>
<keyword evidence="1" id="KW-0057">Aromatic amino acid biosynthesis</keyword>
<accession>A0A926HPY9</accession>
<dbReference type="Pfam" id="PF07736">
    <property type="entry name" value="CM_1"/>
    <property type="match status" value="1"/>
</dbReference>
<dbReference type="EC" id="5.4.99.5" evidence="1"/>
<dbReference type="AlphaFoldDB" id="A0A926HPY9"/>
<dbReference type="GO" id="GO:0004106">
    <property type="term" value="F:chorismate mutase activity"/>
    <property type="evidence" value="ECO:0007669"/>
    <property type="project" value="UniProtKB-EC"/>
</dbReference>
<gene>
    <name evidence="2" type="ORF">H8696_04975</name>
</gene>
<comment type="caution">
    <text evidence="2">The sequence shown here is derived from an EMBL/GenBank/DDBJ whole genome shotgun (WGS) entry which is preliminary data.</text>
</comment>
<protein>
    <recommendedName>
        <fullName evidence="1">chorismate mutase</fullName>
        <ecNumber evidence="1">5.4.99.5</ecNumber>
    </recommendedName>
</protein>
<sequence>MNVSALWGSVGVERNIPEDIWYAAGLLVSELLEKNALTGTDVVSVQFTATMDLDAAYPGEALRELGLTKIPVLSAQQMEIPGGEKQMLRVLIHVCGEARAPFLRLPRVSAPNQTLEGWE</sequence>
<dbReference type="RefSeq" id="WP_249315394.1">
    <property type="nucleotide sequence ID" value="NZ_JACRSR010000001.1"/>
</dbReference>
<dbReference type="PANTHER" id="PTHR21164">
    <property type="entry name" value="CHORISMATE MUTASE"/>
    <property type="match status" value="1"/>
</dbReference>
<dbReference type="SUPFAM" id="SSF55298">
    <property type="entry name" value="YjgF-like"/>
    <property type="match status" value="1"/>
</dbReference>
<proteinExistence type="predicted"/>
<dbReference type="EMBL" id="JACRSR010000001">
    <property type="protein sequence ID" value="MBC8531200.1"/>
    <property type="molecule type" value="Genomic_DNA"/>
</dbReference>
<evidence type="ECO:0000313" key="2">
    <source>
        <dbReference type="EMBL" id="MBC8531200.1"/>
    </source>
</evidence>
<evidence type="ECO:0000313" key="3">
    <source>
        <dbReference type="Proteomes" id="UP000623172"/>
    </source>
</evidence>